<evidence type="ECO:0000313" key="3">
    <source>
        <dbReference type="Proteomes" id="UP001213000"/>
    </source>
</evidence>
<protein>
    <submittedName>
        <fullName evidence="2">Uncharacterized protein</fullName>
    </submittedName>
</protein>
<comment type="caution">
    <text evidence="2">The sequence shown here is derived from an EMBL/GenBank/DDBJ whole genome shotgun (WGS) entry which is preliminary data.</text>
</comment>
<evidence type="ECO:0000313" key="2">
    <source>
        <dbReference type="EMBL" id="KAJ3564464.1"/>
    </source>
</evidence>
<keyword evidence="3" id="KW-1185">Reference proteome</keyword>
<dbReference type="Proteomes" id="UP001213000">
    <property type="component" value="Unassembled WGS sequence"/>
</dbReference>
<accession>A0AAD5YTW4</accession>
<feature type="signal peptide" evidence="1">
    <location>
        <begin position="1"/>
        <end position="23"/>
    </location>
</feature>
<sequence length="82" mass="8774">MRFTAIFSSIVTALVLSSSMVMAGQDSVLPRPCRIDSGTPTSCADKRYMCCPTSVNGIVEPRCVPPHFDSVAGKLRPICPLS</sequence>
<feature type="chain" id="PRO_5042047849" evidence="1">
    <location>
        <begin position="24"/>
        <end position="82"/>
    </location>
</feature>
<dbReference type="EMBL" id="JANIEX010000660">
    <property type="protein sequence ID" value="KAJ3564464.1"/>
    <property type="molecule type" value="Genomic_DNA"/>
</dbReference>
<dbReference type="AlphaFoldDB" id="A0AAD5YTW4"/>
<proteinExistence type="predicted"/>
<gene>
    <name evidence="2" type="ORF">NP233_g8274</name>
</gene>
<organism evidence="2 3">
    <name type="scientific">Leucocoprinus birnbaumii</name>
    <dbReference type="NCBI Taxonomy" id="56174"/>
    <lineage>
        <taxon>Eukaryota</taxon>
        <taxon>Fungi</taxon>
        <taxon>Dikarya</taxon>
        <taxon>Basidiomycota</taxon>
        <taxon>Agaricomycotina</taxon>
        <taxon>Agaricomycetes</taxon>
        <taxon>Agaricomycetidae</taxon>
        <taxon>Agaricales</taxon>
        <taxon>Agaricineae</taxon>
        <taxon>Agaricaceae</taxon>
        <taxon>Leucocoprinus</taxon>
    </lineage>
</organism>
<evidence type="ECO:0000256" key="1">
    <source>
        <dbReference type="SAM" id="SignalP"/>
    </source>
</evidence>
<name>A0AAD5YTW4_9AGAR</name>
<keyword evidence="1" id="KW-0732">Signal</keyword>
<reference evidence="2" key="1">
    <citation type="submission" date="2022-07" db="EMBL/GenBank/DDBJ databases">
        <title>Genome Sequence of Leucocoprinus birnbaumii.</title>
        <authorList>
            <person name="Buettner E."/>
        </authorList>
    </citation>
    <scope>NUCLEOTIDE SEQUENCE</scope>
    <source>
        <strain evidence="2">VT141</strain>
    </source>
</reference>